<dbReference type="Proteomes" id="UP000031623">
    <property type="component" value="Chromosome"/>
</dbReference>
<dbReference type="AlphaFoldDB" id="A0A090AF05"/>
<proteinExistence type="inferred from homology"/>
<sequence length="178" mass="19886">MSEIKLVFTGSVGAGKTTAIATISEIPVINTDVRTTDIIKLSHRKEKTTVAMDYGELTLDDGQKLRLYGTPGQHRFDYMWKILIKGALGLIILIDNAGSDPIGDLARYIDYFREFINETSAVIGITHLDVAGEPHLQLYYDYLYQQGIHLPIIQVDARSRQSVVMLIQALIAMLEFGQ</sequence>
<dbReference type="PANTHER" id="PTHR42708">
    <property type="entry name" value="ATP/GTP-BINDING PROTEIN-RELATED"/>
    <property type="match status" value="1"/>
</dbReference>
<evidence type="ECO:0000256" key="2">
    <source>
        <dbReference type="ARBA" id="ARBA00022741"/>
    </source>
</evidence>
<dbReference type="InterPro" id="IPR004130">
    <property type="entry name" value="Gpn"/>
</dbReference>
<evidence type="ECO:0000256" key="4">
    <source>
        <dbReference type="ARBA" id="ARBA00023134"/>
    </source>
</evidence>
<dbReference type="KEGG" id="tig:THII_1292"/>
<dbReference type="STRING" id="40754.THII_1292"/>
<keyword evidence="6" id="KW-1185">Reference proteome</keyword>
<organism evidence="5 6">
    <name type="scientific">Thioploca ingrica</name>
    <dbReference type="NCBI Taxonomy" id="40754"/>
    <lineage>
        <taxon>Bacteria</taxon>
        <taxon>Pseudomonadati</taxon>
        <taxon>Pseudomonadota</taxon>
        <taxon>Gammaproteobacteria</taxon>
        <taxon>Thiotrichales</taxon>
        <taxon>Thiotrichaceae</taxon>
        <taxon>Thioploca</taxon>
    </lineage>
</organism>
<name>A0A090AF05_9GAMM</name>
<comment type="similarity">
    <text evidence="1">Belongs to the GPN-loop GTPase family.</text>
</comment>
<dbReference type="PANTHER" id="PTHR42708:SF1">
    <property type="entry name" value="GLIDING MOTILITY PROTEIN MGLA"/>
    <property type="match status" value="1"/>
</dbReference>
<evidence type="ECO:0000256" key="1">
    <source>
        <dbReference type="ARBA" id="ARBA00005290"/>
    </source>
</evidence>
<reference evidence="5 6" key="1">
    <citation type="journal article" date="2014" name="ISME J.">
        <title>Ecophysiology of Thioploca ingrica as revealed by the complete genome sequence supplemented with proteomic evidence.</title>
        <authorList>
            <person name="Kojima H."/>
            <person name="Ogura Y."/>
            <person name="Yamamoto N."/>
            <person name="Togashi T."/>
            <person name="Mori H."/>
            <person name="Watanabe T."/>
            <person name="Nemoto F."/>
            <person name="Kurokawa K."/>
            <person name="Hayashi T."/>
            <person name="Fukui M."/>
        </authorList>
    </citation>
    <scope>NUCLEOTIDE SEQUENCE [LARGE SCALE GENOMIC DNA]</scope>
</reference>
<dbReference type="OrthoDB" id="4319884at2"/>
<dbReference type="SUPFAM" id="SSF52540">
    <property type="entry name" value="P-loop containing nucleoside triphosphate hydrolases"/>
    <property type="match status" value="1"/>
</dbReference>
<dbReference type="Pfam" id="PF03029">
    <property type="entry name" value="ATP_bind_1"/>
    <property type="match status" value="1"/>
</dbReference>
<dbReference type="GO" id="GO:0005525">
    <property type="term" value="F:GTP binding"/>
    <property type="evidence" value="ECO:0007669"/>
    <property type="project" value="UniProtKB-KW"/>
</dbReference>
<dbReference type="Gene3D" id="3.40.50.300">
    <property type="entry name" value="P-loop containing nucleotide triphosphate hydrolases"/>
    <property type="match status" value="1"/>
</dbReference>
<dbReference type="CDD" id="cd00882">
    <property type="entry name" value="Ras_like_GTPase"/>
    <property type="match status" value="1"/>
</dbReference>
<evidence type="ECO:0000313" key="5">
    <source>
        <dbReference type="EMBL" id="BAP55589.1"/>
    </source>
</evidence>
<dbReference type="HOGENOM" id="CLU_077970_2_0_6"/>
<keyword evidence="4" id="KW-0342">GTP-binding</keyword>
<dbReference type="InterPro" id="IPR052705">
    <property type="entry name" value="Gliding_Motility_GTPase"/>
</dbReference>
<dbReference type="EMBL" id="AP014633">
    <property type="protein sequence ID" value="BAP55589.1"/>
    <property type="molecule type" value="Genomic_DNA"/>
</dbReference>
<keyword evidence="3" id="KW-0378">Hydrolase</keyword>
<dbReference type="InterPro" id="IPR027417">
    <property type="entry name" value="P-loop_NTPase"/>
</dbReference>
<evidence type="ECO:0000256" key="3">
    <source>
        <dbReference type="ARBA" id="ARBA00022801"/>
    </source>
</evidence>
<dbReference type="GO" id="GO:0016787">
    <property type="term" value="F:hydrolase activity"/>
    <property type="evidence" value="ECO:0007669"/>
    <property type="project" value="UniProtKB-KW"/>
</dbReference>
<gene>
    <name evidence="5" type="ORF">THII_1292</name>
</gene>
<protein>
    <submittedName>
        <fullName evidence="5">GTP-binding protein</fullName>
    </submittedName>
</protein>
<evidence type="ECO:0000313" key="6">
    <source>
        <dbReference type="Proteomes" id="UP000031623"/>
    </source>
</evidence>
<keyword evidence="2" id="KW-0547">Nucleotide-binding</keyword>
<accession>A0A090AF05</accession>